<evidence type="ECO:0000256" key="1">
    <source>
        <dbReference type="ARBA" id="ARBA00004370"/>
    </source>
</evidence>
<keyword evidence="3" id="KW-1015">Disulfide bond</keyword>
<name>A0AAD3RI08_LATJO</name>
<keyword evidence="8" id="KW-1185">Reference proteome</keyword>
<dbReference type="EMBL" id="BRZM01000165">
    <property type="protein sequence ID" value="GLD69016.1"/>
    <property type="molecule type" value="Genomic_DNA"/>
</dbReference>
<dbReference type="Gene3D" id="2.130.10.10">
    <property type="entry name" value="YVTN repeat-like/Quinoprotein amine dehydrogenase"/>
    <property type="match status" value="1"/>
</dbReference>
<comment type="subcellular location">
    <subcellularLocation>
        <location evidence="1">Membrane</location>
    </subcellularLocation>
</comment>
<dbReference type="InterPro" id="IPR001627">
    <property type="entry name" value="Semap_dom"/>
</dbReference>
<gene>
    <name evidence="7" type="ORF">AKAME5_002032900</name>
</gene>
<dbReference type="GO" id="GO:0017154">
    <property type="term" value="F:semaphorin receptor activity"/>
    <property type="evidence" value="ECO:0007669"/>
    <property type="project" value="InterPro"/>
</dbReference>
<dbReference type="PANTHER" id="PTHR22625:SF32">
    <property type="entry name" value="PLEXIN-A3"/>
    <property type="match status" value="1"/>
</dbReference>
<dbReference type="InterPro" id="IPR016201">
    <property type="entry name" value="PSI"/>
</dbReference>
<evidence type="ECO:0000256" key="5">
    <source>
        <dbReference type="PROSITE-ProRule" id="PRU00352"/>
    </source>
</evidence>
<dbReference type="InterPro" id="IPR015943">
    <property type="entry name" value="WD40/YVTN_repeat-like_dom_sf"/>
</dbReference>
<organism evidence="7 8">
    <name type="scientific">Lates japonicus</name>
    <name type="common">Japanese lates</name>
    <dbReference type="NCBI Taxonomy" id="270547"/>
    <lineage>
        <taxon>Eukaryota</taxon>
        <taxon>Metazoa</taxon>
        <taxon>Chordata</taxon>
        <taxon>Craniata</taxon>
        <taxon>Vertebrata</taxon>
        <taxon>Euteleostomi</taxon>
        <taxon>Actinopterygii</taxon>
        <taxon>Neopterygii</taxon>
        <taxon>Teleostei</taxon>
        <taxon>Neoteleostei</taxon>
        <taxon>Acanthomorphata</taxon>
        <taxon>Carangaria</taxon>
        <taxon>Carangaria incertae sedis</taxon>
        <taxon>Centropomidae</taxon>
        <taxon>Lates</taxon>
    </lineage>
</organism>
<dbReference type="AlphaFoldDB" id="A0AAD3RI08"/>
<keyword evidence="4" id="KW-0325">Glycoprotein</keyword>
<feature type="non-terminal residue" evidence="7">
    <location>
        <position position="108"/>
    </location>
</feature>
<dbReference type="Pfam" id="PF01437">
    <property type="entry name" value="PSI"/>
    <property type="match status" value="1"/>
</dbReference>
<accession>A0AAD3RI08</accession>
<dbReference type="SUPFAM" id="SSF101912">
    <property type="entry name" value="Sema domain"/>
    <property type="match status" value="1"/>
</dbReference>
<comment type="caution">
    <text evidence="5">Lacks conserved residue(s) required for the propagation of feature annotation.</text>
</comment>
<feature type="domain" description="Sema" evidence="6">
    <location>
        <begin position="1"/>
        <end position="39"/>
    </location>
</feature>
<dbReference type="InterPro" id="IPR036352">
    <property type="entry name" value="Semap_dom_sf"/>
</dbReference>
<dbReference type="Proteomes" id="UP001279410">
    <property type="component" value="Unassembled WGS sequence"/>
</dbReference>
<evidence type="ECO:0000259" key="6">
    <source>
        <dbReference type="PROSITE" id="PS51004"/>
    </source>
</evidence>
<dbReference type="Gene3D" id="2.60.40.10">
    <property type="entry name" value="Immunoglobulins"/>
    <property type="match status" value="1"/>
</dbReference>
<comment type="caution">
    <text evidence="7">The sequence shown here is derived from an EMBL/GenBank/DDBJ whole genome shotgun (WGS) entry which is preliminary data.</text>
</comment>
<dbReference type="GO" id="GO:0002116">
    <property type="term" value="C:semaphorin receptor complex"/>
    <property type="evidence" value="ECO:0007669"/>
    <property type="project" value="TreeGrafter"/>
</dbReference>
<dbReference type="SUPFAM" id="SSF103575">
    <property type="entry name" value="Plexin repeat"/>
    <property type="match status" value="1"/>
</dbReference>
<dbReference type="SMART" id="SM00423">
    <property type="entry name" value="PSI"/>
    <property type="match status" value="1"/>
</dbReference>
<dbReference type="InterPro" id="IPR002165">
    <property type="entry name" value="Plexin_repeat"/>
</dbReference>
<evidence type="ECO:0000256" key="2">
    <source>
        <dbReference type="ARBA" id="ARBA00023136"/>
    </source>
</evidence>
<dbReference type="GO" id="GO:0005886">
    <property type="term" value="C:plasma membrane"/>
    <property type="evidence" value="ECO:0007669"/>
    <property type="project" value="TreeGrafter"/>
</dbReference>
<dbReference type="InterPro" id="IPR031148">
    <property type="entry name" value="Plexin"/>
</dbReference>
<keyword evidence="2" id="KW-0472">Membrane</keyword>
<proteinExistence type="predicted"/>
<evidence type="ECO:0000313" key="8">
    <source>
        <dbReference type="Proteomes" id="UP001279410"/>
    </source>
</evidence>
<dbReference type="GO" id="GO:0030334">
    <property type="term" value="P:regulation of cell migration"/>
    <property type="evidence" value="ECO:0007669"/>
    <property type="project" value="TreeGrafter"/>
</dbReference>
<reference evidence="7" key="1">
    <citation type="submission" date="2022-08" db="EMBL/GenBank/DDBJ databases">
        <title>Genome sequencing of akame (Lates japonicus).</title>
        <authorList>
            <person name="Hashiguchi Y."/>
            <person name="Takahashi H."/>
        </authorList>
    </citation>
    <scope>NUCLEOTIDE SEQUENCE</scope>
    <source>
        <strain evidence="7">Kochi</strain>
    </source>
</reference>
<sequence length="108" mass="12289">MCVCDPWWMGSHRLRDMVFSPDHQYIYLLSDRQVTRLPVESCEQYSSCSDCLGSGDPHCGWCVLFNKCSTQAACDKWEEPQHFNTQLDQCVDMSVTPSNMSVTSPATQ</sequence>
<dbReference type="PANTHER" id="PTHR22625">
    <property type="entry name" value="PLEXIN"/>
    <property type="match status" value="1"/>
</dbReference>
<dbReference type="GO" id="GO:0007411">
    <property type="term" value="P:axon guidance"/>
    <property type="evidence" value="ECO:0007669"/>
    <property type="project" value="UniProtKB-ARBA"/>
</dbReference>
<dbReference type="InterPro" id="IPR013783">
    <property type="entry name" value="Ig-like_fold"/>
</dbReference>
<protein>
    <submittedName>
        <fullName evidence="7">Plexin A3</fullName>
    </submittedName>
</protein>
<evidence type="ECO:0000313" key="7">
    <source>
        <dbReference type="EMBL" id="GLD69016.1"/>
    </source>
</evidence>
<evidence type="ECO:0000256" key="4">
    <source>
        <dbReference type="ARBA" id="ARBA00023180"/>
    </source>
</evidence>
<dbReference type="PROSITE" id="PS51004">
    <property type="entry name" value="SEMA"/>
    <property type="match status" value="1"/>
</dbReference>
<evidence type="ECO:0000256" key="3">
    <source>
        <dbReference type="ARBA" id="ARBA00023157"/>
    </source>
</evidence>